<keyword evidence="5 8" id="KW-1133">Transmembrane helix</keyword>
<dbReference type="Pfam" id="PF00924">
    <property type="entry name" value="MS_channel_2nd"/>
    <property type="match status" value="1"/>
</dbReference>
<keyword evidence="4 8" id="KW-0812">Transmembrane</keyword>
<dbReference type="PANTHER" id="PTHR30221">
    <property type="entry name" value="SMALL-CONDUCTANCE MECHANOSENSITIVE CHANNEL"/>
    <property type="match status" value="1"/>
</dbReference>
<evidence type="ECO:0000256" key="7">
    <source>
        <dbReference type="SAM" id="MobiDB-lite"/>
    </source>
</evidence>
<accession>A0AAP2YVA5</accession>
<dbReference type="InterPro" id="IPR045275">
    <property type="entry name" value="MscS_archaea/bacteria_type"/>
</dbReference>
<organism evidence="11 12">
    <name type="scientific">Natronoglomus mannanivorans</name>
    <dbReference type="NCBI Taxonomy" id="2979990"/>
    <lineage>
        <taxon>Archaea</taxon>
        <taxon>Methanobacteriati</taxon>
        <taxon>Methanobacteriota</taxon>
        <taxon>Stenosarchaea group</taxon>
        <taxon>Halobacteria</taxon>
        <taxon>Halobacteriales</taxon>
        <taxon>Natrialbaceae</taxon>
        <taxon>Natronoglomus</taxon>
    </lineage>
</organism>
<dbReference type="Gene3D" id="2.30.30.60">
    <property type="match status" value="1"/>
</dbReference>
<dbReference type="InterPro" id="IPR011066">
    <property type="entry name" value="MscS_channel_C_sf"/>
</dbReference>
<evidence type="ECO:0000256" key="2">
    <source>
        <dbReference type="ARBA" id="ARBA00008017"/>
    </source>
</evidence>
<dbReference type="Gene3D" id="1.10.287.1260">
    <property type="match status" value="1"/>
</dbReference>
<evidence type="ECO:0000256" key="6">
    <source>
        <dbReference type="ARBA" id="ARBA00023136"/>
    </source>
</evidence>
<keyword evidence="6 8" id="KW-0472">Membrane</keyword>
<dbReference type="AlphaFoldDB" id="A0AAP2YVA5"/>
<evidence type="ECO:0000256" key="4">
    <source>
        <dbReference type="ARBA" id="ARBA00022692"/>
    </source>
</evidence>
<dbReference type="InterPro" id="IPR010920">
    <property type="entry name" value="LSM_dom_sf"/>
</dbReference>
<dbReference type="Pfam" id="PF21082">
    <property type="entry name" value="MS_channel_3rd"/>
    <property type="match status" value="1"/>
</dbReference>
<evidence type="ECO:0000259" key="10">
    <source>
        <dbReference type="Pfam" id="PF21082"/>
    </source>
</evidence>
<evidence type="ECO:0000256" key="5">
    <source>
        <dbReference type="ARBA" id="ARBA00022989"/>
    </source>
</evidence>
<dbReference type="GO" id="GO:0005886">
    <property type="term" value="C:plasma membrane"/>
    <property type="evidence" value="ECO:0007669"/>
    <property type="project" value="UniProtKB-SubCell"/>
</dbReference>
<evidence type="ECO:0000256" key="1">
    <source>
        <dbReference type="ARBA" id="ARBA00004651"/>
    </source>
</evidence>
<gene>
    <name evidence="11" type="ORF">OB960_01160</name>
</gene>
<evidence type="ECO:0000256" key="3">
    <source>
        <dbReference type="ARBA" id="ARBA00022475"/>
    </source>
</evidence>
<dbReference type="RefSeq" id="WP_338001866.1">
    <property type="nucleotide sequence ID" value="NZ_JAOPKA010000001.1"/>
</dbReference>
<comment type="similarity">
    <text evidence="2">Belongs to the MscS (TC 1.A.23) family.</text>
</comment>
<evidence type="ECO:0000259" key="9">
    <source>
        <dbReference type="Pfam" id="PF00924"/>
    </source>
</evidence>
<keyword evidence="3" id="KW-1003">Cell membrane</keyword>
<dbReference type="PANTHER" id="PTHR30221:SF20">
    <property type="entry name" value="SMALL-CONDUCTANCE MECHANOSENSITIVE CHANNEL"/>
    <property type="match status" value="1"/>
</dbReference>
<proteinExistence type="inferred from homology"/>
<feature type="domain" description="Mechanosensitive ion channel MscS" evidence="9">
    <location>
        <begin position="195"/>
        <end position="261"/>
    </location>
</feature>
<dbReference type="InterPro" id="IPR006685">
    <property type="entry name" value="MscS_channel_2nd"/>
</dbReference>
<sequence length="384" mass="42579">MLTSPDFLLQSPLRPDPIPWIQETYLSSFESQLLATGLLVAVALLTTVGIRRSVPSVRRRYGPQIAEASAVAGLLVVVLGSIYAFSVIWHVTFVLRRTLAAMAFDRWIVTLNLVTITIAVVAYLCIRFVNRSIDKLAETRALTNHQSEVAYHVADVAIVGSAATLVLTLWGIDLTNIFIGAGAITAIVALTARETLTSMLAGFILLFSRPFRVGDWIEVNDRTGIVKDVTIFNTKIQTFGDKHVLIPNDEITSSQLTNFSRNDQLRVEIEIGVDYETDLEYARDVIVDAVCDLESIKRTPNPQVVAKRFGDSAVLLELQLWIGDPTKRRTWDARTDAIEAVMAAFDREGISIPYPHRVHSPRDDDGYPIRGMERDGMGLTAPQD</sequence>
<comment type="subcellular location">
    <subcellularLocation>
        <location evidence="1">Cell membrane</location>
        <topology evidence="1">Multi-pass membrane protein</topology>
    </subcellularLocation>
</comment>
<evidence type="ECO:0000256" key="8">
    <source>
        <dbReference type="SAM" id="Phobius"/>
    </source>
</evidence>
<comment type="caution">
    <text evidence="11">The sequence shown here is derived from an EMBL/GenBank/DDBJ whole genome shotgun (WGS) entry which is preliminary data.</text>
</comment>
<dbReference type="InterPro" id="IPR011014">
    <property type="entry name" value="MscS_channel_TM-2"/>
</dbReference>
<protein>
    <submittedName>
        <fullName evidence="11">Mechanosensitive ion channel family protein</fullName>
    </submittedName>
</protein>
<reference evidence="11" key="1">
    <citation type="submission" date="2022-09" db="EMBL/GenBank/DDBJ databases">
        <title>Enrichment on poylsaccharides allowed isolation of novel metabolic and taxonomic groups of Haloarchaea.</title>
        <authorList>
            <person name="Sorokin D.Y."/>
            <person name="Elcheninov A.G."/>
            <person name="Khizhniak T.V."/>
            <person name="Kolganova T.V."/>
            <person name="Kublanov I.V."/>
        </authorList>
    </citation>
    <scope>NUCLEOTIDE SEQUENCE</scope>
    <source>
        <strain evidence="11">AArc-xg1-1</strain>
    </source>
</reference>
<feature type="transmembrane region" description="Helical" evidence="8">
    <location>
        <begin position="33"/>
        <end position="50"/>
    </location>
</feature>
<feature type="domain" description="Mechanosensitive ion channel MscS C-terminal" evidence="10">
    <location>
        <begin position="267"/>
        <end position="352"/>
    </location>
</feature>
<name>A0AAP2YVA5_9EURY</name>
<dbReference type="SUPFAM" id="SSF82861">
    <property type="entry name" value="Mechanosensitive channel protein MscS (YggB), transmembrane region"/>
    <property type="match status" value="1"/>
</dbReference>
<feature type="compositionally biased region" description="Basic and acidic residues" evidence="7">
    <location>
        <begin position="360"/>
        <end position="376"/>
    </location>
</feature>
<feature type="transmembrane region" description="Helical" evidence="8">
    <location>
        <begin position="149"/>
        <end position="172"/>
    </location>
</feature>
<dbReference type="SUPFAM" id="SSF82689">
    <property type="entry name" value="Mechanosensitive channel protein MscS (YggB), C-terminal domain"/>
    <property type="match status" value="1"/>
</dbReference>
<evidence type="ECO:0000313" key="11">
    <source>
        <dbReference type="EMBL" id="MCU4740010.1"/>
    </source>
</evidence>
<dbReference type="InterPro" id="IPR023408">
    <property type="entry name" value="MscS_beta-dom_sf"/>
</dbReference>
<feature type="transmembrane region" description="Helical" evidence="8">
    <location>
        <begin position="71"/>
        <end position="95"/>
    </location>
</feature>
<dbReference type="InterPro" id="IPR049278">
    <property type="entry name" value="MS_channel_C"/>
</dbReference>
<feature type="region of interest" description="Disordered" evidence="7">
    <location>
        <begin position="354"/>
        <end position="384"/>
    </location>
</feature>
<feature type="transmembrane region" description="Helical" evidence="8">
    <location>
        <begin position="107"/>
        <end position="129"/>
    </location>
</feature>
<dbReference type="EMBL" id="JAOPKA010000001">
    <property type="protein sequence ID" value="MCU4740010.1"/>
    <property type="molecule type" value="Genomic_DNA"/>
</dbReference>
<dbReference type="Proteomes" id="UP001321018">
    <property type="component" value="Unassembled WGS sequence"/>
</dbReference>
<evidence type="ECO:0000313" key="12">
    <source>
        <dbReference type="Proteomes" id="UP001321018"/>
    </source>
</evidence>
<dbReference type="GO" id="GO:0008381">
    <property type="term" value="F:mechanosensitive monoatomic ion channel activity"/>
    <property type="evidence" value="ECO:0007669"/>
    <property type="project" value="InterPro"/>
</dbReference>
<dbReference type="Gene3D" id="3.30.70.100">
    <property type="match status" value="1"/>
</dbReference>
<dbReference type="SUPFAM" id="SSF50182">
    <property type="entry name" value="Sm-like ribonucleoproteins"/>
    <property type="match status" value="1"/>
</dbReference>